<feature type="domain" description="Right handed beta helix" evidence="2">
    <location>
        <begin position="308"/>
        <end position="441"/>
    </location>
</feature>
<proteinExistence type="predicted"/>
<sequence length="696" mass="75985">MRLILLLVLLFSFQWSAAAADSAGTAADASDKVYQLVPKDWGIYDDGTHPVETTKGFNDALKWAHENGKTTFKVPAGTYLIKKQDPKLFLDTSARINMVPDMTFELDEKAVIQKETNGFTGYQTLHIGYGANNVTIKGGTFRGDKDSHDYSARGTHEGGYGIVTEGAINVTIDGVKSVNFTGDGLFIGGKGTMIQDLYETSFVSGSIDEKGNPIADPGKIRLKSLLNFNNPIFQTEREFELSNRQKLPNTFDVFFYKQDGSFLTSLKDQQVRQIMKIPDGAASFNIVFKQAGSVGSYVEFWQRAVSKEVVVKNSEFAFNRRQGITIAGGDQVTITNNELHDIKGTAPQAGIDVEAGYGENGHMNSNIFIKENRFYNNASYDVVLYDGHNATVEGNHLASKGVIGLAVSPPFTNALIKDNHFDGTSIYAYHDVKFEGNEMNNSYTFLEGPNISIDGMTFTDSKFAISSKQPFGVEASNVTMNNNKSGELSIWGSPIHLSNIVLNGGAMTGGVAKGSIFDRIKIVNATSMNLPLGTYNDCDLESLGGSINGGIMLDDAGAYAFNGCTIRVNQGILVNNEKAEVTVTDSSFELIDKLYAFKAVKAAKVVFENNVLEANQFARPTDYMVMIGDYWTRNNPSTVKEATIRGNTLTSNIESEGISTRYAGTGSSNYTVENNILTNAKVKLLETDRKANNLEQ</sequence>
<dbReference type="SMART" id="SM00710">
    <property type="entry name" value="PbH1"/>
    <property type="match status" value="10"/>
</dbReference>
<evidence type="ECO:0000313" key="3">
    <source>
        <dbReference type="EMBL" id="MFD1223544.1"/>
    </source>
</evidence>
<accession>A0ABW3UT90</accession>
<gene>
    <name evidence="3" type="ORF">ACFQ4B_25825</name>
</gene>
<name>A0ABW3UT90_9BACL</name>
<dbReference type="Gene3D" id="2.160.20.10">
    <property type="entry name" value="Single-stranded right-handed beta-helix, Pectin lyase-like"/>
    <property type="match status" value="3"/>
</dbReference>
<reference evidence="4" key="1">
    <citation type="journal article" date="2019" name="Int. J. Syst. Evol. Microbiol.">
        <title>The Global Catalogue of Microorganisms (GCM) 10K type strain sequencing project: providing services to taxonomists for standard genome sequencing and annotation.</title>
        <authorList>
            <consortium name="The Broad Institute Genomics Platform"/>
            <consortium name="The Broad Institute Genome Sequencing Center for Infectious Disease"/>
            <person name="Wu L."/>
            <person name="Ma J."/>
        </authorList>
    </citation>
    <scope>NUCLEOTIDE SEQUENCE [LARGE SCALE GENOMIC DNA]</scope>
    <source>
        <strain evidence="4">CCUG 53270</strain>
    </source>
</reference>
<evidence type="ECO:0000256" key="1">
    <source>
        <dbReference type="SAM" id="SignalP"/>
    </source>
</evidence>
<dbReference type="SUPFAM" id="SSF51126">
    <property type="entry name" value="Pectin lyase-like"/>
    <property type="match status" value="2"/>
</dbReference>
<dbReference type="InterPro" id="IPR006626">
    <property type="entry name" value="PbH1"/>
</dbReference>
<dbReference type="RefSeq" id="WP_345590783.1">
    <property type="nucleotide sequence ID" value="NZ_BAABJG010000024.1"/>
</dbReference>
<dbReference type="InterPro" id="IPR039448">
    <property type="entry name" value="Beta_helix"/>
</dbReference>
<dbReference type="InterPro" id="IPR012334">
    <property type="entry name" value="Pectin_lyas_fold"/>
</dbReference>
<evidence type="ECO:0000313" key="4">
    <source>
        <dbReference type="Proteomes" id="UP001597180"/>
    </source>
</evidence>
<dbReference type="Pfam" id="PF13229">
    <property type="entry name" value="Beta_helix"/>
    <property type="match status" value="1"/>
</dbReference>
<feature type="chain" id="PRO_5045104009" evidence="1">
    <location>
        <begin position="18"/>
        <end position="696"/>
    </location>
</feature>
<evidence type="ECO:0000259" key="2">
    <source>
        <dbReference type="Pfam" id="PF13229"/>
    </source>
</evidence>
<feature type="signal peptide" evidence="1">
    <location>
        <begin position="1"/>
        <end position="17"/>
    </location>
</feature>
<keyword evidence="4" id="KW-1185">Reference proteome</keyword>
<protein>
    <submittedName>
        <fullName evidence="3">Right-handed parallel beta-helix repeat-containing protein</fullName>
    </submittedName>
</protein>
<dbReference type="EMBL" id="JBHTLU010000035">
    <property type="protein sequence ID" value="MFD1223544.1"/>
    <property type="molecule type" value="Genomic_DNA"/>
</dbReference>
<dbReference type="InterPro" id="IPR011050">
    <property type="entry name" value="Pectin_lyase_fold/virulence"/>
</dbReference>
<comment type="caution">
    <text evidence="3">The sequence shown here is derived from an EMBL/GenBank/DDBJ whole genome shotgun (WGS) entry which is preliminary data.</text>
</comment>
<organism evidence="3 4">
    <name type="scientific">Paenibacillus vulneris</name>
    <dbReference type="NCBI Taxonomy" id="1133364"/>
    <lineage>
        <taxon>Bacteria</taxon>
        <taxon>Bacillati</taxon>
        <taxon>Bacillota</taxon>
        <taxon>Bacilli</taxon>
        <taxon>Bacillales</taxon>
        <taxon>Paenibacillaceae</taxon>
        <taxon>Paenibacillus</taxon>
    </lineage>
</organism>
<keyword evidence="1" id="KW-0732">Signal</keyword>
<dbReference type="Proteomes" id="UP001597180">
    <property type="component" value="Unassembled WGS sequence"/>
</dbReference>